<dbReference type="EMBL" id="JAAVTX010000001">
    <property type="protein sequence ID" value="NKE43548.1"/>
    <property type="molecule type" value="Genomic_DNA"/>
</dbReference>
<sequence length="91" mass="9983">MDERTPPVEAPSECEWALAWAFAHQHDASFPRRPRSTKQQLAAYAATRGLVQAREMLPGMLRLPPHLRDALIEALGAGPSSSLLHGDHPHG</sequence>
<evidence type="ECO:0000313" key="2">
    <source>
        <dbReference type="Proteomes" id="UP000765160"/>
    </source>
</evidence>
<evidence type="ECO:0000313" key="1">
    <source>
        <dbReference type="EMBL" id="NKE43548.1"/>
    </source>
</evidence>
<accession>A0ABX1ETU9</accession>
<comment type="caution">
    <text evidence="1">The sequence shown here is derived from an EMBL/GenBank/DDBJ whole genome shotgun (WGS) entry which is preliminary data.</text>
</comment>
<protein>
    <submittedName>
        <fullName evidence="1">Uncharacterized protein</fullName>
    </submittedName>
</protein>
<dbReference type="RefSeq" id="WP_168046631.1">
    <property type="nucleotide sequence ID" value="NZ_JAATJR010000001.1"/>
</dbReference>
<gene>
    <name evidence="1" type="ORF">HB662_02085</name>
</gene>
<proteinExistence type="predicted"/>
<name>A0ABX1ETU9_9PROT</name>
<dbReference type="Proteomes" id="UP000765160">
    <property type="component" value="Unassembled WGS sequence"/>
</dbReference>
<keyword evidence="2" id="KW-1185">Reference proteome</keyword>
<organism evidence="1 2">
    <name type="scientific">Falsiroseomonas frigidaquae</name>
    <dbReference type="NCBI Taxonomy" id="487318"/>
    <lineage>
        <taxon>Bacteria</taxon>
        <taxon>Pseudomonadati</taxon>
        <taxon>Pseudomonadota</taxon>
        <taxon>Alphaproteobacteria</taxon>
        <taxon>Acetobacterales</taxon>
        <taxon>Roseomonadaceae</taxon>
        <taxon>Falsiroseomonas</taxon>
    </lineage>
</organism>
<reference evidence="1 2" key="1">
    <citation type="submission" date="2020-03" db="EMBL/GenBank/DDBJ databases">
        <title>Roseomonas selenitidurans sp. nov. isolated from soil.</title>
        <authorList>
            <person name="Liu H."/>
        </authorList>
    </citation>
    <scope>NUCLEOTIDE SEQUENCE [LARGE SCALE GENOMIC DNA]</scope>
    <source>
        <strain evidence="1 2">JCM 15073</strain>
    </source>
</reference>